<name>A0ABR7A8Y9_9BURK</name>
<keyword evidence="1" id="KW-0378">Hydrolase</keyword>
<accession>A0ABR7A8Y9</accession>
<dbReference type="GO" id="GO:0004519">
    <property type="term" value="F:endonuclease activity"/>
    <property type="evidence" value="ECO:0007669"/>
    <property type="project" value="UniProtKB-KW"/>
</dbReference>
<reference evidence="1 2" key="1">
    <citation type="submission" date="2020-08" db="EMBL/GenBank/DDBJ databases">
        <title>Novel species isolated from subtropical streams in China.</title>
        <authorList>
            <person name="Lu H."/>
        </authorList>
    </citation>
    <scope>NUCLEOTIDE SEQUENCE [LARGE SCALE GENOMIC DNA]</scope>
    <source>
        <strain evidence="1 2">CY22W</strain>
    </source>
</reference>
<evidence type="ECO:0000313" key="2">
    <source>
        <dbReference type="Proteomes" id="UP000654304"/>
    </source>
</evidence>
<dbReference type="InterPro" id="IPR003615">
    <property type="entry name" value="HNH_nuc"/>
</dbReference>
<keyword evidence="1" id="KW-0540">Nuclease</keyword>
<keyword evidence="1" id="KW-0255">Endonuclease</keyword>
<proteinExistence type="predicted"/>
<dbReference type="Proteomes" id="UP000654304">
    <property type="component" value="Unassembled WGS sequence"/>
</dbReference>
<protein>
    <submittedName>
        <fullName evidence="1">HNH endonuclease</fullName>
    </submittedName>
</protein>
<sequence length="98" mass="11583">MLFDEAMKLHIWNKASTVDHVDASMWRRDQCGAWIKYTEFGNRFSDYGWEIDYILPLAEGGVHEEKNLRPLQWENQLSKREGRLTCVLRAIGPENMRI</sequence>
<comment type="caution">
    <text evidence="1">The sequence shown here is derived from an EMBL/GenBank/DDBJ whole genome shotgun (WGS) entry which is preliminary data.</text>
</comment>
<dbReference type="RefSeq" id="WP_162019234.1">
    <property type="nucleotide sequence ID" value="NZ_CBDHGB010000003.1"/>
</dbReference>
<dbReference type="CDD" id="cd00085">
    <property type="entry name" value="HNHc"/>
    <property type="match status" value="1"/>
</dbReference>
<gene>
    <name evidence="1" type="ORF">H8K43_16930</name>
</gene>
<keyword evidence="2" id="KW-1185">Reference proteome</keyword>
<evidence type="ECO:0000313" key="1">
    <source>
        <dbReference type="EMBL" id="MBC3933365.1"/>
    </source>
</evidence>
<dbReference type="EMBL" id="JACOGD010000010">
    <property type="protein sequence ID" value="MBC3933365.1"/>
    <property type="molecule type" value="Genomic_DNA"/>
</dbReference>
<organism evidence="1 2">
    <name type="scientific">Undibacterium curvum</name>
    <dbReference type="NCBI Taxonomy" id="2762294"/>
    <lineage>
        <taxon>Bacteria</taxon>
        <taxon>Pseudomonadati</taxon>
        <taxon>Pseudomonadota</taxon>
        <taxon>Betaproteobacteria</taxon>
        <taxon>Burkholderiales</taxon>
        <taxon>Oxalobacteraceae</taxon>
        <taxon>Undibacterium</taxon>
    </lineage>
</organism>